<name>A0A6G7WFL5_9LACT</name>
<keyword evidence="6 8" id="KW-1133">Transmembrane helix</keyword>
<evidence type="ECO:0000256" key="8">
    <source>
        <dbReference type="SAM" id="Phobius"/>
    </source>
</evidence>
<dbReference type="AlphaFoldDB" id="A0A6G7WFL5"/>
<feature type="transmembrane region" description="Helical" evidence="8">
    <location>
        <begin position="77"/>
        <end position="96"/>
    </location>
</feature>
<evidence type="ECO:0000256" key="5">
    <source>
        <dbReference type="ARBA" id="ARBA00022960"/>
    </source>
</evidence>
<keyword evidence="3" id="KW-1003">Cell membrane</keyword>
<evidence type="ECO:0000313" key="10">
    <source>
        <dbReference type="Proteomes" id="UP000501830"/>
    </source>
</evidence>
<evidence type="ECO:0000313" key="9">
    <source>
        <dbReference type="EMBL" id="QIK51036.1"/>
    </source>
</evidence>
<keyword evidence="10" id="KW-1185">Reference proteome</keyword>
<dbReference type="KEGG" id="jpo:G7058_02590"/>
<feature type="transmembrane region" description="Helical" evidence="8">
    <location>
        <begin position="147"/>
        <end position="165"/>
    </location>
</feature>
<evidence type="ECO:0000256" key="6">
    <source>
        <dbReference type="ARBA" id="ARBA00022989"/>
    </source>
</evidence>
<dbReference type="Proteomes" id="UP000501830">
    <property type="component" value="Chromosome"/>
</dbReference>
<protein>
    <submittedName>
        <fullName evidence="9">Rod shape-determining protein MreD</fullName>
    </submittedName>
</protein>
<keyword evidence="5" id="KW-0133">Cell shape</keyword>
<dbReference type="Pfam" id="PF04093">
    <property type="entry name" value="MreD"/>
    <property type="match status" value="1"/>
</dbReference>
<feature type="transmembrane region" description="Helical" evidence="8">
    <location>
        <begin position="39"/>
        <end position="57"/>
    </location>
</feature>
<evidence type="ECO:0000256" key="2">
    <source>
        <dbReference type="ARBA" id="ARBA00007776"/>
    </source>
</evidence>
<dbReference type="EMBL" id="CP049889">
    <property type="protein sequence ID" value="QIK51036.1"/>
    <property type="molecule type" value="Genomic_DNA"/>
</dbReference>
<proteinExistence type="inferred from homology"/>
<reference evidence="9 10" key="1">
    <citation type="journal article" date="2017" name="Int. J. Syst. Evol. Microbiol.">
        <title>Jeotgalibaca porci sp. nov. and Jeotgalibaca arthritidis sp. nov., isolated from pigs, and emended description of the genus Jeotgalibaca.</title>
        <authorList>
            <person name="Zamora L."/>
            <person name="Perez-Sancho M."/>
            <person name="Dominguez L."/>
            <person name="Fernandez-Garayzabal J.F."/>
            <person name="Vela A.I."/>
        </authorList>
    </citation>
    <scope>NUCLEOTIDE SEQUENCE [LARGE SCALE GENOMIC DNA]</scope>
    <source>
        <strain evidence="9 10">CCUG 69148</strain>
    </source>
</reference>
<dbReference type="GeneID" id="94552150"/>
<organism evidence="9 10">
    <name type="scientific">Jeotgalibaca porci</name>
    <dbReference type="NCBI Taxonomy" id="1868793"/>
    <lineage>
        <taxon>Bacteria</taxon>
        <taxon>Bacillati</taxon>
        <taxon>Bacillota</taxon>
        <taxon>Bacilli</taxon>
        <taxon>Lactobacillales</taxon>
        <taxon>Carnobacteriaceae</taxon>
        <taxon>Jeotgalibaca</taxon>
    </lineage>
</organism>
<dbReference type="RefSeq" id="WP_166062080.1">
    <property type="nucleotide sequence ID" value="NZ_CP049889.1"/>
</dbReference>
<dbReference type="InterPro" id="IPR007227">
    <property type="entry name" value="Cell_shape_determining_MreD"/>
</dbReference>
<comment type="subcellular location">
    <subcellularLocation>
        <location evidence="1">Cell membrane</location>
        <topology evidence="1">Multi-pass membrane protein</topology>
    </subcellularLocation>
</comment>
<dbReference type="GO" id="GO:0008360">
    <property type="term" value="P:regulation of cell shape"/>
    <property type="evidence" value="ECO:0007669"/>
    <property type="project" value="UniProtKB-KW"/>
</dbReference>
<keyword evidence="4 8" id="KW-0812">Transmembrane</keyword>
<comment type="similarity">
    <text evidence="2">Belongs to the MreD family.</text>
</comment>
<gene>
    <name evidence="9" type="primary">mreD</name>
    <name evidence="9" type="ORF">G7058_02590</name>
</gene>
<dbReference type="NCBIfam" id="TIGR03426">
    <property type="entry name" value="shape_MreD"/>
    <property type="match status" value="1"/>
</dbReference>
<keyword evidence="7 8" id="KW-0472">Membrane</keyword>
<evidence type="ECO:0000256" key="4">
    <source>
        <dbReference type="ARBA" id="ARBA00022692"/>
    </source>
</evidence>
<evidence type="ECO:0000256" key="3">
    <source>
        <dbReference type="ARBA" id="ARBA00022475"/>
    </source>
</evidence>
<accession>A0A6G7WFL5</accession>
<sequence>MVQNRTLNYVYLIPIFLFIGLVADGVVTNIFSPYLLDNSVVFVPRIMLLLFVVFTLFFPKQPLFLYALLFGMMYDSYYIGILGIYVTALASCIYLLKRSQKFISSAPIMVFIVYILSVCYVEIFVFGTYSLLGLASIPFATFLSTRLGPAVLLNLFILIILYYPLRKLSQWMYSV</sequence>
<evidence type="ECO:0000256" key="7">
    <source>
        <dbReference type="ARBA" id="ARBA00023136"/>
    </source>
</evidence>
<feature type="transmembrane region" description="Helical" evidence="8">
    <location>
        <begin position="108"/>
        <end position="127"/>
    </location>
</feature>
<dbReference type="GO" id="GO:0005886">
    <property type="term" value="C:plasma membrane"/>
    <property type="evidence" value="ECO:0007669"/>
    <property type="project" value="UniProtKB-SubCell"/>
</dbReference>
<evidence type="ECO:0000256" key="1">
    <source>
        <dbReference type="ARBA" id="ARBA00004651"/>
    </source>
</evidence>
<feature type="transmembrane region" description="Helical" evidence="8">
    <location>
        <begin position="6"/>
        <end position="27"/>
    </location>
</feature>